<organism evidence="1 2">
    <name type="scientific">Anaerostipes hadrus</name>
    <dbReference type="NCBI Taxonomy" id="649756"/>
    <lineage>
        <taxon>Bacteria</taxon>
        <taxon>Bacillati</taxon>
        <taxon>Bacillota</taxon>
        <taxon>Clostridia</taxon>
        <taxon>Lachnospirales</taxon>
        <taxon>Lachnospiraceae</taxon>
        <taxon>Anaerostipes</taxon>
    </lineage>
</organism>
<sequence>MIRIEKIELSPNPVSVNGKVKISVTIVTHEYLNKNYTHKKLATYTHKQLKDRGTT</sequence>
<dbReference type="EMBL" id="CZAU01000020">
    <property type="protein sequence ID" value="CUP74984.1"/>
    <property type="molecule type" value="Genomic_DNA"/>
</dbReference>
<accession>A0A174QP13</accession>
<reference evidence="1 2" key="1">
    <citation type="submission" date="2015-09" db="EMBL/GenBank/DDBJ databases">
        <authorList>
            <consortium name="Pathogen Informatics"/>
        </authorList>
    </citation>
    <scope>NUCLEOTIDE SEQUENCE [LARGE SCALE GENOMIC DNA]</scope>
    <source>
        <strain evidence="1 2">2789STDY5834908</strain>
    </source>
</reference>
<proteinExistence type="predicted"/>
<name>A0A174QP13_ANAHA</name>
<evidence type="ECO:0000313" key="1">
    <source>
        <dbReference type="EMBL" id="CUP74984.1"/>
    </source>
</evidence>
<protein>
    <submittedName>
        <fullName evidence="1">Uncharacterized protein</fullName>
    </submittedName>
</protein>
<evidence type="ECO:0000313" key="2">
    <source>
        <dbReference type="Proteomes" id="UP000095564"/>
    </source>
</evidence>
<gene>
    <name evidence="1" type="ORF">ERS852520_02094</name>
</gene>
<dbReference type="Proteomes" id="UP000095564">
    <property type="component" value="Unassembled WGS sequence"/>
</dbReference>
<dbReference type="AlphaFoldDB" id="A0A174QP13"/>
<dbReference type="RefSeq" id="WP_167543149.1">
    <property type="nucleotide sequence ID" value="NZ_CP012098.1"/>
</dbReference>